<dbReference type="InterPro" id="IPR002999">
    <property type="entry name" value="Tudor"/>
</dbReference>
<evidence type="ECO:0000313" key="1">
    <source>
        <dbReference type="EMBL" id="EKC34196.1"/>
    </source>
</evidence>
<dbReference type="Gene3D" id="2.30.30.140">
    <property type="match status" value="1"/>
</dbReference>
<dbReference type="PANTHER" id="PTHR22948:SF29">
    <property type="entry name" value="FI02030P-RELATED"/>
    <property type="match status" value="1"/>
</dbReference>
<dbReference type="HOGENOM" id="CLU_1070610_0_0_1"/>
<organism evidence="1">
    <name type="scientific">Magallana gigas</name>
    <name type="common">Pacific oyster</name>
    <name type="synonym">Crassostrea gigas</name>
    <dbReference type="NCBI Taxonomy" id="29159"/>
    <lineage>
        <taxon>Eukaryota</taxon>
        <taxon>Metazoa</taxon>
        <taxon>Spiralia</taxon>
        <taxon>Lophotrochozoa</taxon>
        <taxon>Mollusca</taxon>
        <taxon>Bivalvia</taxon>
        <taxon>Autobranchia</taxon>
        <taxon>Pteriomorphia</taxon>
        <taxon>Ostreida</taxon>
        <taxon>Ostreoidea</taxon>
        <taxon>Ostreidae</taxon>
        <taxon>Magallana</taxon>
    </lineage>
</organism>
<reference evidence="1" key="1">
    <citation type="journal article" date="2012" name="Nature">
        <title>The oyster genome reveals stress adaptation and complexity of shell formation.</title>
        <authorList>
            <person name="Zhang G."/>
            <person name="Fang X."/>
            <person name="Guo X."/>
            <person name="Li L."/>
            <person name="Luo R."/>
            <person name="Xu F."/>
            <person name="Yang P."/>
            <person name="Zhang L."/>
            <person name="Wang X."/>
            <person name="Qi H."/>
            <person name="Xiong Z."/>
            <person name="Que H."/>
            <person name="Xie Y."/>
            <person name="Holland P.W."/>
            <person name="Paps J."/>
            <person name="Zhu Y."/>
            <person name="Wu F."/>
            <person name="Chen Y."/>
            <person name="Wang J."/>
            <person name="Peng C."/>
            <person name="Meng J."/>
            <person name="Yang L."/>
            <person name="Liu J."/>
            <person name="Wen B."/>
            <person name="Zhang N."/>
            <person name="Huang Z."/>
            <person name="Zhu Q."/>
            <person name="Feng Y."/>
            <person name="Mount A."/>
            <person name="Hedgecock D."/>
            <person name="Xu Z."/>
            <person name="Liu Y."/>
            <person name="Domazet-Loso T."/>
            <person name="Du Y."/>
            <person name="Sun X."/>
            <person name="Zhang S."/>
            <person name="Liu B."/>
            <person name="Cheng P."/>
            <person name="Jiang X."/>
            <person name="Li J."/>
            <person name="Fan D."/>
            <person name="Wang W."/>
            <person name="Fu W."/>
            <person name="Wang T."/>
            <person name="Wang B."/>
            <person name="Zhang J."/>
            <person name="Peng Z."/>
            <person name="Li Y."/>
            <person name="Li N."/>
            <person name="Wang J."/>
            <person name="Chen M."/>
            <person name="He Y."/>
            <person name="Tan F."/>
            <person name="Song X."/>
            <person name="Zheng Q."/>
            <person name="Huang R."/>
            <person name="Yang H."/>
            <person name="Du X."/>
            <person name="Chen L."/>
            <person name="Yang M."/>
            <person name="Gaffney P.M."/>
            <person name="Wang S."/>
            <person name="Luo L."/>
            <person name="She Z."/>
            <person name="Ming Y."/>
            <person name="Huang W."/>
            <person name="Zhang S."/>
            <person name="Huang B."/>
            <person name="Zhang Y."/>
            <person name="Qu T."/>
            <person name="Ni P."/>
            <person name="Miao G."/>
            <person name="Wang J."/>
            <person name="Wang Q."/>
            <person name="Steinberg C.E."/>
            <person name="Wang H."/>
            <person name="Li N."/>
            <person name="Qian L."/>
            <person name="Zhang G."/>
            <person name="Li Y."/>
            <person name="Yang H."/>
            <person name="Liu X."/>
            <person name="Wang J."/>
            <person name="Yin Y."/>
            <person name="Wang J."/>
        </authorList>
    </citation>
    <scope>NUCLEOTIDE SEQUENCE [LARGE SCALE GENOMIC DNA]</scope>
    <source>
        <strain evidence="1">05x7-T-G4-1.051#20</strain>
    </source>
</reference>
<name>K1RIY4_MAGGI</name>
<dbReference type="Pfam" id="PF00567">
    <property type="entry name" value="TUDOR"/>
    <property type="match status" value="1"/>
</dbReference>
<dbReference type="Gene3D" id="2.40.50.90">
    <property type="match status" value="1"/>
</dbReference>
<dbReference type="PANTHER" id="PTHR22948">
    <property type="entry name" value="TUDOR DOMAIN CONTAINING PROTEIN"/>
    <property type="match status" value="1"/>
</dbReference>
<dbReference type="InterPro" id="IPR050621">
    <property type="entry name" value="Tudor_domain_containing"/>
</dbReference>
<dbReference type="InterPro" id="IPR035437">
    <property type="entry name" value="SNase_OB-fold_sf"/>
</dbReference>
<dbReference type="SUPFAM" id="SSF63748">
    <property type="entry name" value="Tudor/PWWP/MBT"/>
    <property type="match status" value="1"/>
</dbReference>
<gene>
    <name evidence="1" type="ORF">CGI_10018438</name>
</gene>
<accession>K1RIY4</accession>
<sequence length="260" mass="29849">MSDADTGKRLRTHTEKGAEMYEVMRDKYLTTLDELWKRVDNGIKTALNIKEQRDIPNIRNEISRHFDGFCTVVEEIKDFYIRTNTEKTKNDLDELEATLPEYYKAVKDAYIQIESDQGSTVIYPGLYSTHPSICSLRVFRIQPGASVYMVDFGEFIVMSIEDIRLLPYCFAQLPRLAFKGKLFGIKPTKESKVWSEAAKYKFLQMAHNKSLVALSCGTEDVMGQEVTLMRLVDTSQQDQDICLDDELLEMGVAEKIRPLS</sequence>
<protein>
    <submittedName>
        <fullName evidence="1">Uncharacterized protein</fullName>
    </submittedName>
</protein>
<dbReference type="EMBL" id="JH816385">
    <property type="protein sequence ID" value="EKC34196.1"/>
    <property type="molecule type" value="Genomic_DNA"/>
</dbReference>
<dbReference type="InParanoid" id="K1RIY4"/>
<dbReference type="AlphaFoldDB" id="K1RIY4"/>
<proteinExistence type="predicted"/>